<proteinExistence type="predicted"/>
<dbReference type="PRINTS" id="PR00038">
    <property type="entry name" value="HTHLUXR"/>
</dbReference>
<evidence type="ECO:0000256" key="2">
    <source>
        <dbReference type="ARBA" id="ARBA00023015"/>
    </source>
</evidence>
<dbReference type="SUPFAM" id="SSF46894">
    <property type="entry name" value="C-terminal effector domain of the bipartite response regulators"/>
    <property type="match status" value="1"/>
</dbReference>
<protein>
    <submittedName>
        <fullName evidence="9">Response regulator transcription factor</fullName>
    </submittedName>
</protein>
<evidence type="ECO:0000256" key="3">
    <source>
        <dbReference type="ARBA" id="ARBA00023125"/>
    </source>
</evidence>
<dbReference type="SMART" id="SM00448">
    <property type="entry name" value="REC"/>
    <property type="match status" value="1"/>
</dbReference>
<feature type="domain" description="Response regulatory" evidence="8">
    <location>
        <begin position="31"/>
        <end position="147"/>
    </location>
</feature>
<dbReference type="PROSITE" id="PS50110">
    <property type="entry name" value="RESPONSE_REGULATORY"/>
    <property type="match status" value="1"/>
</dbReference>
<dbReference type="Pfam" id="PF00196">
    <property type="entry name" value="GerE"/>
    <property type="match status" value="1"/>
</dbReference>
<gene>
    <name evidence="9" type="ORF">GCM10010406_53660</name>
</gene>
<feature type="modified residue" description="4-aspartylphosphate" evidence="5">
    <location>
        <position position="82"/>
    </location>
</feature>
<dbReference type="RefSeq" id="WP_344386068.1">
    <property type="nucleotide sequence ID" value="NZ_BAAATA010000052.1"/>
</dbReference>
<comment type="caution">
    <text evidence="9">The sequence shown here is derived from an EMBL/GenBank/DDBJ whole genome shotgun (WGS) entry which is preliminary data.</text>
</comment>
<dbReference type="PANTHER" id="PTHR43214">
    <property type="entry name" value="TWO-COMPONENT RESPONSE REGULATOR"/>
    <property type="match status" value="1"/>
</dbReference>
<evidence type="ECO:0000313" key="10">
    <source>
        <dbReference type="Proteomes" id="UP001501358"/>
    </source>
</evidence>
<keyword evidence="4" id="KW-0804">Transcription</keyword>
<dbReference type="Pfam" id="PF00072">
    <property type="entry name" value="Response_reg"/>
    <property type="match status" value="1"/>
</dbReference>
<dbReference type="PANTHER" id="PTHR43214:SF24">
    <property type="entry name" value="TRANSCRIPTIONAL REGULATORY PROTEIN NARL-RELATED"/>
    <property type="match status" value="1"/>
</dbReference>
<feature type="domain" description="HTH luxR-type" evidence="7">
    <location>
        <begin position="166"/>
        <end position="231"/>
    </location>
</feature>
<dbReference type="InterPro" id="IPR016032">
    <property type="entry name" value="Sig_transdc_resp-reg_C-effctor"/>
</dbReference>
<dbReference type="CDD" id="cd17535">
    <property type="entry name" value="REC_NarL-like"/>
    <property type="match status" value="1"/>
</dbReference>
<dbReference type="InterPro" id="IPR011006">
    <property type="entry name" value="CheY-like_superfamily"/>
</dbReference>
<keyword evidence="3" id="KW-0238">DNA-binding</keyword>
<sequence length="238" mass="24757">MADPCTPEPAPTRTPEPTPAPAPAPGARPVTLVIVDDHPVVRDGLRGMFASSDEFEVLGEAADGAEGVAAAERLGPDVVLMDLRMPGVGGVEAITEIVRRGLRPKVLVLTTYDTDADTLPAIEAGATGYLLKDAPRADLFAAVRAAAAGETVLSPAVASRLVHRVRTPAGAPLSSREREVLALVARGTSNRAIAAELFISEATVKTHLSHVYDKLGVNDRAAAVATAYERGILGHRPA</sequence>
<evidence type="ECO:0000256" key="1">
    <source>
        <dbReference type="ARBA" id="ARBA00022553"/>
    </source>
</evidence>
<dbReference type="PROSITE" id="PS00622">
    <property type="entry name" value="HTH_LUXR_1"/>
    <property type="match status" value="1"/>
</dbReference>
<dbReference type="Gene3D" id="3.40.50.2300">
    <property type="match status" value="1"/>
</dbReference>
<keyword evidence="2" id="KW-0805">Transcription regulation</keyword>
<evidence type="ECO:0000259" key="7">
    <source>
        <dbReference type="PROSITE" id="PS50043"/>
    </source>
</evidence>
<evidence type="ECO:0000256" key="4">
    <source>
        <dbReference type="ARBA" id="ARBA00023163"/>
    </source>
</evidence>
<name>A0ABP6A8Z1_9ACTN</name>
<dbReference type="SUPFAM" id="SSF52172">
    <property type="entry name" value="CheY-like"/>
    <property type="match status" value="1"/>
</dbReference>
<accession>A0ABP6A8Z1</accession>
<organism evidence="9 10">
    <name type="scientific">Streptomyces thermolineatus</name>
    <dbReference type="NCBI Taxonomy" id="44033"/>
    <lineage>
        <taxon>Bacteria</taxon>
        <taxon>Bacillati</taxon>
        <taxon>Actinomycetota</taxon>
        <taxon>Actinomycetes</taxon>
        <taxon>Kitasatosporales</taxon>
        <taxon>Streptomycetaceae</taxon>
        <taxon>Streptomyces</taxon>
    </lineage>
</organism>
<reference evidence="10" key="1">
    <citation type="journal article" date="2019" name="Int. J. Syst. Evol. Microbiol.">
        <title>The Global Catalogue of Microorganisms (GCM) 10K type strain sequencing project: providing services to taxonomists for standard genome sequencing and annotation.</title>
        <authorList>
            <consortium name="The Broad Institute Genomics Platform"/>
            <consortium name="The Broad Institute Genome Sequencing Center for Infectious Disease"/>
            <person name="Wu L."/>
            <person name="Ma J."/>
        </authorList>
    </citation>
    <scope>NUCLEOTIDE SEQUENCE [LARGE SCALE GENOMIC DNA]</scope>
    <source>
        <strain evidence="10">JCM 6307</strain>
    </source>
</reference>
<evidence type="ECO:0000259" key="8">
    <source>
        <dbReference type="PROSITE" id="PS50110"/>
    </source>
</evidence>
<feature type="region of interest" description="Disordered" evidence="6">
    <location>
        <begin position="1"/>
        <end position="28"/>
    </location>
</feature>
<dbReference type="InterPro" id="IPR001789">
    <property type="entry name" value="Sig_transdc_resp-reg_receiver"/>
</dbReference>
<keyword evidence="1 5" id="KW-0597">Phosphoprotein</keyword>
<keyword evidence="10" id="KW-1185">Reference proteome</keyword>
<dbReference type="InterPro" id="IPR058245">
    <property type="entry name" value="NreC/VraR/RcsB-like_REC"/>
</dbReference>
<evidence type="ECO:0000313" key="9">
    <source>
        <dbReference type="EMBL" id="GAA2510540.1"/>
    </source>
</evidence>
<evidence type="ECO:0000256" key="6">
    <source>
        <dbReference type="SAM" id="MobiDB-lite"/>
    </source>
</evidence>
<dbReference type="CDD" id="cd06170">
    <property type="entry name" value="LuxR_C_like"/>
    <property type="match status" value="1"/>
</dbReference>
<dbReference type="EMBL" id="BAAATA010000052">
    <property type="protein sequence ID" value="GAA2510540.1"/>
    <property type="molecule type" value="Genomic_DNA"/>
</dbReference>
<dbReference type="InterPro" id="IPR039420">
    <property type="entry name" value="WalR-like"/>
</dbReference>
<evidence type="ECO:0000256" key="5">
    <source>
        <dbReference type="PROSITE-ProRule" id="PRU00169"/>
    </source>
</evidence>
<dbReference type="InterPro" id="IPR000792">
    <property type="entry name" value="Tscrpt_reg_LuxR_C"/>
</dbReference>
<dbReference type="SMART" id="SM00421">
    <property type="entry name" value="HTH_LUXR"/>
    <property type="match status" value="1"/>
</dbReference>
<feature type="compositionally biased region" description="Pro residues" evidence="6">
    <location>
        <begin position="1"/>
        <end position="26"/>
    </location>
</feature>
<dbReference type="Proteomes" id="UP001501358">
    <property type="component" value="Unassembled WGS sequence"/>
</dbReference>
<dbReference type="PROSITE" id="PS50043">
    <property type="entry name" value="HTH_LUXR_2"/>
    <property type="match status" value="1"/>
</dbReference>